<dbReference type="PANTHER" id="PTHR33463:SF220">
    <property type="entry name" value="NB-ARC DOMAIN-CONTAINING PROTEIN"/>
    <property type="match status" value="1"/>
</dbReference>
<dbReference type="InterPro" id="IPR055414">
    <property type="entry name" value="LRR_R13L4/SHOC2-like"/>
</dbReference>
<dbReference type="InterPro" id="IPR058922">
    <property type="entry name" value="WHD_DRP"/>
</dbReference>
<dbReference type="GO" id="GO:0006952">
    <property type="term" value="P:defense response"/>
    <property type="evidence" value="ECO:0007669"/>
    <property type="project" value="UniProtKB-KW"/>
</dbReference>
<name>A0A834YNA9_TETSI</name>
<evidence type="ECO:0000313" key="8">
    <source>
        <dbReference type="Proteomes" id="UP000655225"/>
    </source>
</evidence>
<keyword evidence="2" id="KW-0611">Plant defense</keyword>
<gene>
    <name evidence="7" type="ORF">HHK36_022681</name>
</gene>
<evidence type="ECO:0000259" key="6">
    <source>
        <dbReference type="Pfam" id="PF23598"/>
    </source>
</evidence>
<evidence type="ECO:0000259" key="5">
    <source>
        <dbReference type="Pfam" id="PF23559"/>
    </source>
</evidence>
<reference evidence="7 8" key="1">
    <citation type="submission" date="2020-04" db="EMBL/GenBank/DDBJ databases">
        <title>Plant Genome Project.</title>
        <authorList>
            <person name="Zhang R.-G."/>
        </authorList>
    </citation>
    <scope>NUCLEOTIDE SEQUENCE [LARGE SCALE GENOMIC DNA]</scope>
    <source>
        <strain evidence="7">YNK0</strain>
        <tissue evidence="7">Leaf</tissue>
    </source>
</reference>
<dbReference type="OMA" id="WIVAWEG"/>
<dbReference type="Pfam" id="PF23559">
    <property type="entry name" value="WHD_DRP"/>
    <property type="match status" value="1"/>
</dbReference>
<organism evidence="7 8">
    <name type="scientific">Tetracentron sinense</name>
    <name type="common">Spur-leaf</name>
    <dbReference type="NCBI Taxonomy" id="13715"/>
    <lineage>
        <taxon>Eukaryota</taxon>
        <taxon>Viridiplantae</taxon>
        <taxon>Streptophyta</taxon>
        <taxon>Embryophyta</taxon>
        <taxon>Tracheophyta</taxon>
        <taxon>Spermatophyta</taxon>
        <taxon>Magnoliopsida</taxon>
        <taxon>Trochodendrales</taxon>
        <taxon>Trochodendraceae</taxon>
        <taxon>Tetracentron</taxon>
    </lineage>
</organism>
<dbReference type="InterPro" id="IPR032675">
    <property type="entry name" value="LRR_dom_sf"/>
</dbReference>
<keyword evidence="8" id="KW-1185">Reference proteome</keyword>
<dbReference type="EMBL" id="JABCRI010000016">
    <property type="protein sequence ID" value="KAF8392339.1"/>
    <property type="molecule type" value="Genomic_DNA"/>
</dbReference>
<dbReference type="AlphaFoldDB" id="A0A834YNA9"/>
<feature type="compositionally biased region" description="Low complexity" evidence="3">
    <location>
        <begin position="329"/>
        <end position="341"/>
    </location>
</feature>
<evidence type="ECO:0000256" key="1">
    <source>
        <dbReference type="ARBA" id="ARBA00022737"/>
    </source>
</evidence>
<dbReference type="InterPro" id="IPR057135">
    <property type="entry name" value="At4g27190-like_LRR"/>
</dbReference>
<evidence type="ECO:0000259" key="4">
    <source>
        <dbReference type="Pfam" id="PF23247"/>
    </source>
</evidence>
<dbReference type="PANTHER" id="PTHR33463">
    <property type="entry name" value="NB-ARC DOMAIN-CONTAINING PROTEIN-RELATED"/>
    <property type="match status" value="1"/>
</dbReference>
<dbReference type="InterPro" id="IPR036388">
    <property type="entry name" value="WH-like_DNA-bd_sf"/>
</dbReference>
<dbReference type="Pfam" id="PF23247">
    <property type="entry name" value="LRR_RPS2"/>
    <property type="match status" value="1"/>
</dbReference>
<feature type="domain" description="Disease resistance protein At4g27190-like leucine-rich repeats" evidence="4">
    <location>
        <begin position="424"/>
        <end position="498"/>
    </location>
</feature>
<evidence type="ECO:0000256" key="3">
    <source>
        <dbReference type="SAM" id="MobiDB-lite"/>
    </source>
</evidence>
<proteinExistence type="predicted"/>
<feature type="domain" description="Disease resistance R13L4/SHOC-2-like LRR" evidence="6">
    <location>
        <begin position="130"/>
        <end position="301"/>
    </location>
</feature>
<sequence length="545" mass="62160">MGDEVFPILKYSYDNLPNGMIQSCFLYCSLYPEDYNIDKEKLIEHWIGEGFIREFEDMNEARYQGHDIIGTLKLACLLESGDNEDSQVKMHDVIRDLALWIACKCGRKKDKFLVHELPRVKKLEIERISLIHKDITSLIEAPMCPNLVTLLLNDNQKLESISYGFFKFMTGLRVLDLSQTSIKEFPMEIVELVKLQYLNLSSTLIKTIPGELEKLVKLEYLNLNHTYRLTSIPLKVISRLPRLQVLNLYNNRFGDSEEDWGDDSDGSNLEKLECLKHLKVLGITIRTVATLQRLCNSRKLSRCTNNLVIMECQGLTSFSLSPPPPPPSSSSSSSSSSTPTLENMKGLNELYFDYCFDLEELTVSWIVAWEGENGFSSSLGKLSLSLLPNLKVVRAMSHCPCLQNLSFVDINNCDALKDLTWLLVIRSLETLIVSNSEGIEEIICGGVAKVEEEFITFSRLKTMELNALPKLKSIYRHALPFPSLKVMNVSQCPELKKLPLDSNSAKNTLKRITGEQCWWNKLEWEDESVKYVFLPYLKRGTFSGF</sequence>
<evidence type="ECO:0000313" key="7">
    <source>
        <dbReference type="EMBL" id="KAF8392339.1"/>
    </source>
</evidence>
<dbReference type="FunFam" id="1.10.10.10:FF:000322">
    <property type="entry name" value="Probable disease resistance protein At1g63360"/>
    <property type="match status" value="1"/>
</dbReference>
<comment type="caution">
    <text evidence="7">The sequence shown here is derived from an EMBL/GenBank/DDBJ whole genome shotgun (WGS) entry which is preliminary data.</text>
</comment>
<evidence type="ECO:0000256" key="2">
    <source>
        <dbReference type="ARBA" id="ARBA00022821"/>
    </source>
</evidence>
<feature type="region of interest" description="Disordered" evidence="3">
    <location>
        <begin position="319"/>
        <end position="341"/>
    </location>
</feature>
<feature type="domain" description="Disease resistance protein winged helix" evidence="5">
    <location>
        <begin position="30"/>
        <end position="98"/>
    </location>
</feature>
<accession>A0A834YNA9</accession>
<dbReference type="Gene3D" id="1.10.10.10">
    <property type="entry name" value="Winged helix-like DNA-binding domain superfamily/Winged helix DNA-binding domain"/>
    <property type="match status" value="1"/>
</dbReference>
<dbReference type="Proteomes" id="UP000655225">
    <property type="component" value="Unassembled WGS sequence"/>
</dbReference>
<dbReference type="OrthoDB" id="664960at2759"/>
<protein>
    <submittedName>
        <fullName evidence="7">Uncharacterized protein</fullName>
    </submittedName>
</protein>
<dbReference type="InterPro" id="IPR050905">
    <property type="entry name" value="Plant_NBS-LRR"/>
</dbReference>
<dbReference type="SUPFAM" id="SSF52058">
    <property type="entry name" value="L domain-like"/>
    <property type="match status" value="1"/>
</dbReference>
<dbReference type="Gene3D" id="3.80.10.10">
    <property type="entry name" value="Ribonuclease Inhibitor"/>
    <property type="match status" value="2"/>
</dbReference>
<dbReference type="Pfam" id="PF23598">
    <property type="entry name" value="LRR_14"/>
    <property type="match status" value="1"/>
</dbReference>
<keyword evidence="1" id="KW-0677">Repeat</keyword>